<name>S0FZJ8_9BACT</name>
<dbReference type="SUPFAM" id="SSF47413">
    <property type="entry name" value="lambda repressor-like DNA-binding domains"/>
    <property type="match status" value="1"/>
</dbReference>
<dbReference type="InterPro" id="IPR001387">
    <property type="entry name" value="Cro/C1-type_HTH"/>
</dbReference>
<proteinExistence type="predicted"/>
<evidence type="ECO:0000259" key="1">
    <source>
        <dbReference type="PROSITE" id="PS50943"/>
    </source>
</evidence>
<dbReference type="EMBL" id="APJX01000016">
    <property type="protein sequence ID" value="EMS77387.1"/>
    <property type="molecule type" value="Genomic_DNA"/>
</dbReference>
<evidence type="ECO:0000313" key="3">
    <source>
        <dbReference type="Proteomes" id="UP000014216"/>
    </source>
</evidence>
<dbReference type="SMART" id="SM00530">
    <property type="entry name" value="HTH_XRE"/>
    <property type="match status" value="1"/>
</dbReference>
<feature type="domain" description="HTH cro/C1-type" evidence="1">
    <location>
        <begin position="36"/>
        <end position="96"/>
    </location>
</feature>
<dbReference type="PROSITE" id="PS50943">
    <property type="entry name" value="HTH_CROC1"/>
    <property type="match status" value="1"/>
</dbReference>
<dbReference type="GO" id="GO:0003677">
    <property type="term" value="F:DNA binding"/>
    <property type="evidence" value="ECO:0007669"/>
    <property type="project" value="InterPro"/>
</dbReference>
<protein>
    <submittedName>
        <fullName evidence="2">Transcriptional regulator, XRE family</fullName>
    </submittedName>
</protein>
<comment type="caution">
    <text evidence="2">The sequence shown here is derived from an EMBL/GenBank/DDBJ whole genome shotgun (WGS) entry which is preliminary data.</text>
</comment>
<accession>S0FZJ8</accession>
<keyword evidence="3" id="KW-1185">Reference proteome</keyword>
<dbReference type="Pfam" id="PF01381">
    <property type="entry name" value="HTH_3"/>
    <property type="match status" value="1"/>
</dbReference>
<dbReference type="RefSeq" id="WP_006968631.1">
    <property type="nucleotide sequence ID" value="NZ_APJX01000016.1"/>
</dbReference>
<dbReference type="Proteomes" id="UP000014216">
    <property type="component" value="Unassembled WGS sequence"/>
</dbReference>
<dbReference type="CDD" id="cd00093">
    <property type="entry name" value="HTH_XRE"/>
    <property type="match status" value="1"/>
</dbReference>
<organism evidence="2 3">
    <name type="scientific">Desulfotignum phosphitoxidans DSM 13687</name>
    <dbReference type="NCBI Taxonomy" id="1286635"/>
    <lineage>
        <taxon>Bacteria</taxon>
        <taxon>Pseudomonadati</taxon>
        <taxon>Thermodesulfobacteriota</taxon>
        <taxon>Desulfobacteria</taxon>
        <taxon>Desulfobacterales</taxon>
        <taxon>Desulfobacteraceae</taxon>
        <taxon>Desulfotignum</taxon>
    </lineage>
</organism>
<reference evidence="2 3" key="1">
    <citation type="journal article" date="2013" name="Genome Announc.">
        <title>Draft Genome Sequence of Desulfotignum phosphitoxidans DSM 13687 Strain FiPS-3.</title>
        <authorList>
            <person name="Poehlein A."/>
            <person name="Daniel R."/>
            <person name="Simeonova D.D."/>
        </authorList>
    </citation>
    <scope>NUCLEOTIDE SEQUENCE [LARGE SCALE GENOMIC DNA]</scope>
    <source>
        <strain evidence="2 3">DSM 13687</strain>
    </source>
</reference>
<dbReference type="OrthoDB" id="5358987at2"/>
<sequence>MGRPNFEHFKKEALKDPETRAEYERLAPVWDLRKKMITLRLEKGMTQAEVAKKMGTNKSSISRLESGETVSFPTLATLSKYAKALDCRIKVDFESI</sequence>
<dbReference type="Gene3D" id="1.10.260.40">
    <property type="entry name" value="lambda repressor-like DNA-binding domains"/>
    <property type="match status" value="1"/>
</dbReference>
<dbReference type="InterPro" id="IPR010982">
    <property type="entry name" value="Lambda_DNA-bd_dom_sf"/>
</dbReference>
<gene>
    <name evidence="2" type="ORF">Dpo_16c00400</name>
</gene>
<evidence type="ECO:0000313" key="2">
    <source>
        <dbReference type="EMBL" id="EMS77387.1"/>
    </source>
</evidence>
<dbReference type="AlphaFoldDB" id="S0FZJ8"/>